<reference evidence="1" key="2">
    <citation type="submission" date="2025-09" db="UniProtKB">
        <authorList>
            <consortium name="Ensembl"/>
        </authorList>
    </citation>
    <scope>IDENTIFICATION</scope>
</reference>
<sequence>MCLKFQHKIPHRSFIIACQNLPLLVYVPLNANELLLPPLYQKRAGRSFFIIILGEGLCLQSKPITAVVICVDQAKHQANSTALQLLVKMRGLLFLLNALLLLESTKGLMKYDELNDHDREIVDRAIEQANKDFGKTKHLDFYTIVNRNKDMVNVILRSTSCDSKMPSVHQKECKLQEKPPQVSCIDCQGSMEPCLLLRQKDEIKKRMEKCPLSQDVHFTGGGHSLFQKSGNGHQQQTGCLGCI</sequence>
<organism evidence="1 2">
    <name type="scientific">Cyprinus carpio carpio</name>
    <dbReference type="NCBI Taxonomy" id="630221"/>
    <lineage>
        <taxon>Eukaryota</taxon>
        <taxon>Metazoa</taxon>
        <taxon>Chordata</taxon>
        <taxon>Craniata</taxon>
        <taxon>Vertebrata</taxon>
        <taxon>Euteleostomi</taxon>
        <taxon>Actinopterygii</taxon>
        <taxon>Neopterygii</taxon>
        <taxon>Teleostei</taxon>
        <taxon>Ostariophysi</taxon>
        <taxon>Cypriniformes</taxon>
        <taxon>Cyprinidae</taxon>
        <taxon>Cyprininae</taxon>
        <taxon>Cyprinus</taxon>
    </lineage>
</organism>
<evidence type="ECO:0008006" key="3">
    <source>
        <dbReference type="Google" id="ProtNLM"/>
    </source>
</evidence>
<evidence type="ECO:0000313" key="2">
    <source>
        <dbReference type="Proteomes" id="UP001108240"/>
    </source>
</evidence>
<keyword evidence="2" id="KW-1185">Reference proteome</keyword>
<evidence type="ECO:0000313" key="1">
    <source>
        <dbReference type="Ensembl" id="ENSCCRP00000011171.1"/>
    </source>
</evidence>
<dbReference type="Ensembl" id="ENSCCRT00000012223.2">
    <property type="protein sequence ID" value="ENSCCRP00000011171.1"/>
    <property type="gene ID" value="ENSCCRG00000006499.2"/>
</dbReference>
<protein>
    <recommendedName>
        <fullName evidence="3">Cystatin domain-containing protein</fullName>
    </recommendedName>
</protein>
<dbReference type="Proteomes" id="UP001108240">
    <property type="component" value="Unplaced"/>
</dbReference>
<dbReference type="GeneTree" id="ENSGT00540000073577"/>
<dbReference type="AlphaFoldDB" id="A0A8C0YLD5"/>
<name>A0A8C0YLD5_CYPCA</name>
<reference evidence="1" key="1">
    <citation type="submission" date="2025-08" db="UniProtKB">
        <authorList>
            <consortium name="Ensembl"/>
        </authorList>
    </citation>
    <scope>IDENTIFICATION</scope>
</reference>
<proteinExistence type="predicted"/>
<accession>A0A8C0YLD5</accession>